<dbReference type="InterPro" id="IPR056442">
    <property type="entry name" value="GINT1_N"/>
</dbReference>
<organism evidence="2 3">
    <name type="scientific">Cupriavidus oxalaticus</name>
    <dbReference type="NCBI Taxonomy" id="96344"/>
    <lineage>
        <taxon>Bacteria</taxon>
        <taxon>Pseudomonadati</taxon>
        <taxon>Pseudomonadota</taxon>
        <taxon>Betaproteobacteria</taxon>
        <taxon>Burkholderiales</taxon>
        <taxon>Burkholderiaceae</taxon>
        <taxon>Cupriavidus</taxon>
    </lineage>
</organism>
<protein>
    <recommendedName>
        <fullName evidence="1">Glucosamine inositolphosphorylceramide transferase 1 N-terminal domain-containing protein</fullName>
    </recommendedName>
</protein>
<evidence type="ECO:0000313" key="3">
    <source>
        <dbReference type="Proteomes" id="UP000325743"/>
    </source>
</evidence>
<dbReference type="RefSeq" id="WP_151070162.1">
    <property type="nucleotide sequence ID" value="NZ_CP032518.1"/>
</dbReference>
<gene>
    <name evidence="2" type="ORF">D2917_07425</name>
</gene>
<dbReference type="Gene3D" id="2.115.10.20">
    <property type="entry name" value="Glycosyl hydrolase domain, family 43"/>
    <property type="match status" value="1"/>
</dbReference>
<evidence type="ECO:0000259" key="1">
    <source>
        <dbReference type="Pfam" id="PF24793"/>
    </source>
</evidence>
<dbReference type="InterPro" id="IPR023296">
    <property type="entry name" value="Glyco_hydro_beta-prop_sf"/>
</dbReference>
<name>A0A5P3VFD4_9BURK</name>
<proteinExistence type="predicted"/>
<dbReference type="SUPFAM" id="SSF75005">
    <property type="entry name" value="Arabinanase/levansucrase/invertase"/>
    <property type="match status" value="1"/>
</dbReference>
<feature type="domain" description="Glucosamine inositolphosphorylceramide transferase 1 N-terminal" evidence="1">
    <location>
        <begin position="297"/>
        <end position="448"/>
    </location>
</feature>
<reference evidence="2 3" key="1">
    <citation type="submission" date="2018-09" db="EMBL/GenBank/DDBJ databases">
        <title>Complete genome sequence of Cupriavidus oxalaticus T2, a bacterium capable of phenol tolerance and degradation.</title>
        <authorList>
            <person name="Yan J."/>
        </authorList>
    </citation>
    <scope>NUCLEOTIDE SEQUENCE [LARGE SCALE GENOMIC DNA]</scope>
    <source>
        <strain evidence="2 3">T2</strain>
    </source>
</reference>
<dbReference type="EMBL" id="CP032518">
    <property type="protein sequence ID" value="QEZ44082.1"/>
    <property type="molecule type" value="Genomic_DNA"/>
</dbReference>
<dbReference type="Proteomes" id="UP000325743">
    <property type="component" value="Chromosome 1"/>
</dbReference>
<dbReference type="AlphaFoldDB" id="A0A5P3VFD4"/>
<evidence type="ECO:0000313" key="2">
    <source>
        <dbReference type="EMBL" id="QEZ44082.1"/>
    </source>
</evidence>
<sequence>MKNARGECKPTGNVAVRILIVLDTRDAASWQMQLVDRLCASGLCETFTADVGMADVRRAGPPGGPAEFPGARRFTAIVDLTGRLDARQHDEPAEGVWRLCDGRGVVLGDRLHGLETVAAGVGIQLHLVACTRGTTTLVDSAAAYAEPGARVSLERLCGYARALLLSAVREVAVLGALDRRRAWKPDGSYPTPMSRLIWKARGVGNRILKLLRGALVVEQWMVGVIDMRFTEALRSQHLPIRWIGKRDSSHCWADPFGVPGCQDEIYCEEFDFRKNIGRIVKLKLNEGVVPERSQDVELGLQGHLSYPYLFRHAGALYCVAESGQSRRCVLNRLDECGRWKQVVELVDNIEVADPTIFRHGGYFWLAYTDVSMGAFDNLCLCYATDLLGPWHAHPQNPVKFDHGSSRSAGSVIKDGDQLLRVAQVCKSRYGQAVAVNRILHCTPEFYREEVTQIIGPGRDRTNPHGLHTMSEWGDRVLVDGKRNVINHWVVWRRIATRVARVYRKSALFKARAGARAQG</sequence>
<accession>A0A5P3VFD4</accession>
<dbReference type="Pfam" id="PF24793">
    <property type="entry name" value="GINT1_N"/>
    <property type="match status" value="1"/>
</dbReference>